<dbReference type="EMBL" id="KF645834">
    <property type="protein sequence ID" value="AHI47327.1"/>
    <property type="molecule type" value="Genomic_DNA"/>
</dbReference>
<evidence type="ECO:0000256" key="1">
    <source>
        <dbReference type="SAM" id="MobiDB-lite"/>
    </source>
</evidence>
<organism evidence="2">
    <name type="scientific">Salamandra salamandra morenica</name>
    <dbReference type="NCBI Taxonomy" id="57573"/>
    <lineage>
        <taxon>Eukaryota</taxon>
        <taxon>Metazoa</taxon>
        <taxon>Chordata</taxon>
        <taxon>Craniata</taxon>
        <taxon>Vertebrata</taxon>
        <taxon>Euteleostomi</taxon>
        <taxon>Amphibia</taxon>
        <taxon>Batrachia</taxon>
        <taxon>Caudata</taxon>
        <taxon>Salamandroidea</taxon>
        <taxon>Salamandridae</taxon>
        <taxon>Salamandrinae</taxon>
        <taxon>Salamandra</taxon>
    </lineage>
</organism>
<proteinExistence type="predicted"/>
<evidence type="ECO:0000313" key="2">
    <source>
        <dbReference type="EMBL" id="AHI47327.1"/>
    </source>
</evidence>
<feature type="region of interest" description="Disordered" evidence="1">
    <location>
        <begin position="1"/>
        <end position="46"/>
    </location>
</feature>
<feature type="compositionally biased region" description="Gly residues" evidence="1">
    <location>
        <begin position="22"/>
        <end position="33"/>
    </location>
</feature>
<name>W5ZYV1_SALSL</name>
<feature type="non-terminal residue" evidence="2">
    <location>
        <position position="1"/>
    </location>
</feature>
<sequence length="72" mass="7483">AAKRARAWKGKTTSAPTLWSTSGGGNQSAGRGGPSRCTPTVLKTSPPRAIPWISRETSLSGSTTQNMTPKKA</sequence>
<accession>W5ZYV1</accession>
<protein>
    <submittedName>
        <fullName evidence="2">Proopiomelanocortin</fullName>
    </submittedName>
</protein>
<feature type="non-terminal residue" evidence="2">
    <location>
        <position position="72"/>
    </location>
</feature>
<dbReference type="AlphaFoldDB" id="W5ZYV1"/>
<reference evidence="2" key="1">
    <citation type="journal article" date="2014" name="Mol. Phylogenet. Evol.">
        <title>Nuclear and mitochondrial multilocus phylogeny and survey of alkaloid content in true salamanders of the genus Salamandra (Salamandridae).</title>
        <authorList>
            <person name="Vences M."/>
            <person name="Sanchez E."/>
            <person name="Hauswaldt J.S."/>
            <person name="Eikelmann D."/>
            <person name="Rodriguez A."/>
            <person name="Carranza S."/>
            <person name="Donaire D."/>
            <person name="Gehara M."/>
            <person name="Helfer V."/>
            <person name="Lotters S."/>
            <person name="Werner P."/>
            <person name="Schulz S."/>
            <person name="Steinfartz S."/>
        </authorList>
    </citation>
    <scope>NUCLEOTIDE SEQUENCE</scope>
    <source>
        <strain evidence="2">SS 34</strain>
    </source>
</reference>
<gene>
    <name evidence="2" type="primary">POMC</name>
</gene>
<feature type="compositionally biased region" description="Polar residues" evidence="1">
    <location>
        <begin position="11"/>
        <end position="21"/>
    </location>
</feature>